<feature type="transmembrane region" description="Helical" evidence="1">
    <location>
        <begin position="89"/>
        <end position="108"/>
    </location>
</feature>
<organism evidence="3 4">
    <name type="scientific">Mesorhizobium retamae</name>
    <dbReference type="NCBI Taxonomy" id="2912854"/>
    <lineage>
        <taxon>Bacteria</taxon>
        <taxon>Pseudomonadati</taxon>
        <taxon>Pseudomonadota</taxon>
        <taxon>Alphaproteobacteria</taxon>
        <taxon>Hyphomicrobiales</taxon>
        <taxon>Phyllobacteriaceae</taxon>
        <taxon>Mesorhizobium</taxon>
    </lineage>
</organism>
<reference evidence="3 4" key="1">
    <citation type="submission" date="2022-02" db="EMBL/GenBank/DDBJ databases">
        <title>Draft genome sequence of Mezorhizobium retamae strain IRAMC:0171 isolated from Retama raetam nodules.</title>
        <authorList>
            <person name="Bengaied R."/>
            <person name="Sbissi I."/>
            <person name="Huber K."/>
            <person name="Ghodbane F."/>
            <person name="Nouioui I."/>
            <person name="Tarhouni M."/>
            <person name="Gtari M."/>
        </authorList>
    </citation>
    <scope>NUCLEOTIDE SEQUENCE [LARGE SCALE GENOMIC DNA]</scope>
    <source>
        <strain evidence="3 4">IRAMC:0171</strain>
    </source>
</reference>
<evidence type="ECO:0000313" key="3">
    <source>
        <dbReference type="EMBL" id="MCG7505593.1"/>
    </source>
</evidence>
<feature type="transmembrane region" description="Helical" evidence="1">
    <location>
        <begin position="55"/>
        <end position="77"/>
    </location>
</feature>
<gene>
    <name evidence="3" type="ORF">L4923_11280</name>
</gene>
<feature type="domain" description="EamA" evidence="2">
    <location>
        <begin position="29"/>
        <end position="157"/>
    </location>
</feature>
<feature type="transmembrane region" description="Helical" evidence="1">
    <location>
        <begin position="197"/>
        <end position="216"/>
    </location>
</feature>
<dbReference type="RefSeq" id="WP_239364897.1">
    <property type="nucleotide sequence ID" value="NZ_JAKREW010000008.1"/>
</dbReference>
<evidence type="ECO:0000259" key="2">
    <source>
        <dbReference type="Pfam" id="PF00892"/>
    </source>
</evidence>
<dbReference type="SUPFAM" id="SSF103481">
    <property type="entry name" value="Multidrug resistance efflux transporter EmrE"/>
    <property type="match status" value="1"/>
</dbReference>
<keyword evidence="4" id="KW-1185">Reference proteome</keyword>
<keyword evidence="1" id="KW-1133">Transmembrane helix</keyword>
<dbReference type="EMBL" id="JAKREW010000008">
    <property type="protein sequence ID" value="MCG7505593.1"/>
    <property type="molecule type" value="Genomic_DNA"/>
</dbReference>
<feature type="transmembrane region" description="Helical" evidence="1">
    <location>
        <begin position="282"/>
        <end position="302"/>
    </location>
</feature>
<evidence type="ECO:0000256" key="1">
    <source>
        <dbReference type="SAM" id="Phobius"/>
    </source>
</evidence>
<protein>
    <submittedName>
        <fullName evidence="3">DMT family transporter</fullName>
    </submittedName>
</protein>
<sequence>MNVVSPSLLIGLDALIERLPPFGPQARAAGLALGAVLLWATWPTLATIANPAPPFLIFGLAAAVGFVVSLGLSAAQGKAADFLSTPPRTLVVVTVGLLANNILYLLAIRRIGPAEANVISYLWPVMLVAIMARLRNERLGRVQVTGIATAFLGAAVAIGPAFEAGFDETGILLAFFSGLAFAIYAVIRSYGSETHDVVGPSMGLLAVLALGFHWAFEEWANLSAAQWLAITGIGIAPLTLSNALWDRAVRTGYTAMISGIAYLTPLASLVLLAFFGVGTVSVGIAAGALLVVTGALAASGLLPRSKKTGN</sequence>
<name>A0ABS9QDV0_9HYPH</name>
<proteinExistence type="predicted"/>
<keyword evidence="1" id="KW-0472">Membrane</keyword>
<feature type="transmembrane region" description="Helical" evidence="1">
    <location>
        <begin position="28"/>
        <end position="49"/>
    </location>
</feature>
<feature type="transmembrane region" description="Helical" evidence="1">
    <location>
        <begin position="144"/>
        <end position="164"/>
    </location>
</feature>
<dbReference type="InterPro" id="IPR000620">
    <property type="entry name" value="EamA_dom"/>
</dbReference>
<accession>A0ABS9QDV0</accession>
<dbReference type="InterPro" id="IPR037185">
    <property type="entry name" value="EmrE-like"/>
</dbReference>
<dbReference type="Pfam" id="PF00892">
    <property type="entry name" value="EamA"/>
    <property type="match status" value="1"/>
</dbReference>
<comment type="caution">
    <text evidence="3">The sequence shown here is derived from an EMBL/GenBank/DDBJ whole genome shotgun (WGS) entry which is preliminary data.</text>
</comment>
<evidence type="ECO:0000313" key="4">
    <source>
        <dbReference type="Proteomes" id="UP001201701"/>
    </source>
</evidence>
<feature type="transmembrane region" description="Helical" evidence="1">
    <location>
        <begin position="222"/>
        <end position="240"/>
    </location>
</feature>
<keyword evidence="1" id="KW-0812">Transmembrane</keyword>
<feature type="transmembrane region" description="Helical" evidence="1">
    <location>
        <begin position="170"/>
        <end position="190"/>
    </location>
</feature>
<feature type="transmembrane region" description="Helical" evidence="1">
    <location>
        <begin position="252"/>
        <end position="276"/>
    </location>
</feature>
<dbReference type="PANTHER" id="PTHR22911">
    <property type="entry name" value="ACYL-MALONYL CONDENSING ENZYME-RELATED"/>
    <property type="match status" value="1"/>
</dbReference>
<dbReference type="Proteomes" id="UP001201701">
    <property type="component" value="Unassembled WGS sequence"/>
</dbReference>
<dbReference type="PANTHER" id="PTHR22911:SF76">
    <property type="entry name" value="EAMA DOMAIN-CONTAINING PROTEIN"/>
    <property type="match status" value="1"/>
</dbReference>